<gene>
    <name evidence="2" type="ORF">MKW98_008306</name>
</gene>
<dbReference type="InterPro" id="IPR006566">
    <property type="entry name" value="FBD"/>
</dbReference>
<comment type="caution">
    <text evidence="2">The sequence shown here is derived from an EMBL/GenBank/DDBJ whole genome shotgun (WGS) entry which is preliminary data.</text>
</comment>
<dbReference type="AlphaFoldDB" id="A0AAD4XAP0"/>
<name>A0AAD4XAP0_9MAGN</name>
<keyword evidence="3" id="KW-1185">Reference proteome</keyword>
<proteinExistence type="predicted"/>
<evidence type="ECO:0000313" key="3">
    <source>
        <dbReference type="Proteomes" id="UP001202328"/>
    </source>
</evidence>
<dbReference type="SMART" id="SM00579">
    <property type="entry name" value="FBD"/>
    <property type="match status" value="1"/>
</dbReference>
<dbReference type="EMBL" id="JAJJMB010012336">
    <property type="protein sequence ID" value="KAI3878029.1"/>
    <property type="molecule type" value="Genomic_DNA"/>
</dbReference>
<organism evidence="2 3">
    <name type="scientific">Papaver atlanticum</name>
    <dbReference type="NCBI Taxonomy" id="357466"/>
    <lineage>
        <taxon>Eukaryota</taxon>
        <taxon>Viridiplantae</taxon>
        <taxon>Streptophyta</taxon>
        <taxon>Embryophyta</taxon>
        <taxon>Tracheophyta</taxon>
        <taxon>Spermatophyta</taxon>
        <taxon>Magnoliopsida</taxon>
        <taxon>Ranunculales</taxon>
        <taxon>Papaveraceae</taxon>
        <taxon>Papaveroideae</taxon>
        <taxon>Papaver</taxon>
    </lineage>
</organism>
<accession>A0AAD4XAP0</accession>
<dbReference type="Proteomes" id="UP001202328">
    <property type="component" value="Unassembled WGS sequence"/>
</dbReference>
<dbReference type="PANTHER" id="PTHR31900:SF27">
    <property type="entry name" value="FBD DOMAIN-CONTAINING PROTEIN"/>
    <property type="match status" value="1"/>
</dbReference>
<dbReference type="Pfam" id="PF08387">
    <property type="entry name" value="FBD"/>
    <property type="match status" value="1"/>
</dbReference>
<sequence>MKRLFIESSLYPKFDIQINAPNLQSFKYSPVLAKDFAPHNFSQLLDAEIVLSSSANIGERGELGLLTTKLFHSVSRVKRLTVSDHLLQSLPVFHNLVHLEVITADSYVGSDDEVLQCWIVEMLLKFLHISPNLESLIFVDGFCDYEAYPSYDWSLDLIPQCLLLHLKSIEFRGCFWNQAEKDLVRLFLKNAKALQTVRITISGQSSYFSKKSNYKKKVLNEIALFPRGSVDCVVHVS</sequence>
<dbReference type="PANTHER" id="PTHR31900">
    <property type="entry name" value="F-BOX/RNI SUPERFAMILY PROTEIN-RELATED"/>
    <property type="match status" value="1"/>
</dbReference>
<dbReference type="InterPro" id="IPR050232">
    <property type="entry name" value="FBL13/AtMIF1-like"/>
</dbReference>
<protein>
    <recommendedName>
        <fullName evidence="1">FBD domain-containing protein</fullName>
    </recommendedName>
</protein>
<evidence type="ECO:0000313" key="2">
    <source>
        <dbReference type="EMBL" id="KAI3878029.1"/>
    </source>
</evidence>
<feature type="domain" description="FBD" evidence="1">
    <location>
        <begin position="160"/>
        <end position="237"/>
    </location>
</feature>
<evidence type="ECO:0000259" key="1">
    <source>
        <dbReference type="SMART" id="SM00579"/>
    </source>
</evidence>
<reference evidence="2" key="1">
    <citation type="submission" date="2022-04" db="EMBL/GenBank/DDBJ databases">
        <title>A functionally conserved STORR gene fusion in Papaver species that diverged 16.8 million years ago.</title>
        <authorList>
            <person name="Catania T."/>
        </authorList>
    </citation>
    <scope>NUCLEOTIDE SEQUENCE</scope>
    <source>
        <strain evidence="2">S-188037</strain>
    </source>
</reference>